<comment type="caution">
    <text evidence="2">The sequence shown here is derived from an EMBL/GenBank/DDBJ whole genome shotgun (WGS) entry which is preliminary data.</text>
</comment>
<keyword evidence="3" id="KW-1185">Reference proteome</keyword>
<keyword evidence="1" id="KW-1133">Transmembrane helix</keyword>
<evidence type="ECO:0000256" key="1">
    <source>
        <dbReference type="SAM" id="Phobius"/>
    </source>
</evidence>
<organism evidence="2 3">
    <name type="scientific">Breznakia pachnodae</name>
    <dbReference type="NCBI Taxonomy" id="265178"/>
    <lineage>
        <taxon>Bacteria</taxon>
        <taxon>Bacillati</taxon>
        <taxon>Bacillota</taxon>
        <taxon>Erysipelotrichia</taxon>
        <taxon>Erysipelotrichales</taxon>
        <taxon>Erysipelotrichaceae</taxon>
        <taxon>Breznakia</taxon>
    </lineage>
</organism>
<reference evidence="2 3" key="1">
    <citation type="submission" date="2023-07" db="EMBL/GenBank/DDBJ databases">
        <title>Genomic Encyclopedia of Type Strains, Phase IV (KMG-IV): sequencing the most valuable type-strain genomes for metagenomic binning, comparative biology and taxonomic classification.</title>
        <authorList>
            <person name="Goeker M."/>
        </authorList>
    </citation>
    <scope>NUCLEOTIDE SEQUENCE [LARGE SCALE GENOMIC DNA]</scope>
    <source>
        <strain evidence="2 3">DSM 16784</strain>
    </source>
</reference>
<accession>A0ABU0DZN2</accession>
<evidence type="ECO:0000313" key="2">
    <source>
        <dbReference type="EMBL" id="MDQ0360000.1"/>
    </source>
</evidence>
<dbReference type="RefSeq" id="WP_307405568.1">
    <property type="nucleotide sequence ID" value="NZ_JAUSUR010000001.1"/>
</dbReference>
<dbReference type="Proteomes" id="UP001230220">
    <property type="component" value="Unassembled WGS sequence"/>
</dbReference>
<keyword evidence="1" id="KW-0472">Membrane</keyword>
<keyword evidence="1" id="KW-0812">Transmembrane</keyword>
<proteinExistence type="predicted"/>
<evidence type="ECO:0000313" key="3">
    <source>
        <dbReference type="Proteomes" id="UP001230220"/>
    </source>
</evidence>
<dbReference type="EMBL" id="JAUSUR010000001">
    <property type="protein sequence ID" value="MDQ0360000.1"/>
    <property type="molecule type" value="Genomic_DNA"/>
</dbReference>
<sequence length="139" mass="16524">MSDIIRAMLGFVIQYFFEIIGCVFVILVAFAFGQMFGEGRYKKREWLDLRNKILNDEVKIISVELVEMEKEIAKNGYSCGYDYIKIYYSCKVTGIVSYYRINLDYKKIAYVLEQKELLQLDREKENVVYLPYDNKRKCT</sequence>
<gene>
    <name evidence="2" type="ORF">J2S15_000731</name>
</gene>
<feature type="transmembrane region" description="Helical" evidence="1">
    <location>
        <begin position="12"/>
        <end position="33"/>
    </location>
</feature>
<protein>
    <submittedName>
        <fullName evidence="2">Uncharacterized protein</fullName>
    </submittedName>
</protein>
<name>A0ABU0DZN2_9FIRM</name>